<feature type="domain" description="AAA+ ATPase" evidence="2">
    <location>
        <begin position="225"/>
        <end position="353"/>
    </location>
</feature>
<dbReference type="GO" id="GO:0003723">
    <property type="term" value="F:RNA binding"/>
    <property type="evidence" value="ECO:0007669"/>
    <property type="project" value="TreeGrafter"/>
</dbReference>
<protein>
    <submittedName>
        <fullName evidence="3">P-loop containing nucleoside triphosphate hydrolase protein</fullName>
    </submittedName>
</protein>
<feature type="compositionally biased region" description="Acidic residues" evidence="1">
    <location>
        <begin position="482"/>
        <end position="491"/>
    </location>
</feature>
<dbReference type="AlphaFoldDB" id="A0A5J5F6D3"/>
<evidence type="ECO:0000259" key="2">
    <source>
        <dbReference type="SMART" id="SM00382"/>
    </source>
</evidence>
<dbReference type="SUPFAM" id="SSF52540">
    <property type="entry name" value="P-loop containing nucleoside triphosphate hydrolases"/>
    <property type="match status" value="1"/>
</dbReference>
<dbReference type="CDD" id="cd19481">
    <property type="entry name" value="RecA-like_protease"/>
    <property type="match status" value="1"/>
</dbReference>
<dbReference type="InterPro" id="IPR050168">
    <property type="entry name" value="AAA_ATPase_domain"/>
</dbReference>
<dbReference type="GO" id="GO:0005634">
    <property type="term" value="C:nucleus"/>
    <property type="evidence" value="ECO:0007669"/>
    <property type="project" value="TreeGrafter"/>
</dbReference>
<feature type="compositionally biased region" description="Basic and acidic residues" evidence="1">
    <location>
        <begin position="449"/>
        <end position="466"/>
    </location>
</feature>
<reference evidence="3 4" key="1">
    <citation type="submission" date="2019-09" db="EMBL/GenBank/DDBJ databases">
        <title>Draft genome of the ectomycorrhizal ascomycete Sphaerosporella brunnea.</title>
        <authorList>
            <consortium name="DOE Joint Genome Institute"/>
            <person name="Benucci G.M."/>
            <person name="Marozzi G."/>
            <person name="Antonielli L."/>
            <person name="Sanchez S."/>
            <person name="Marco P."/>
            <person name="Wang X."/>
            <person name="Falini L.B."/>
            <person name="Barry K."/>
            <person name="Haridas S."/>
            <person name="Lipzen A."/>
            <person name="Labutti K."/>
            <person name="Grigoriev I.V."/>
            <person name="Murat C."/>
            <person name="Martin F."/>
            <person name="Albertini E."/>
            <person name="Donnini D."/>
            <person name="Bonito G."/>
        </authorList>
    </citation>
    <scope>NUCLEOTIDE SEQUENCE [LARGE SCALE GENOMIC DNA]</scope>
    <source>
        <strain evidence="3 4">Sb_GMNB300</strain>
    </source>
</reference>
<keyword evidence="3" id="KW-0378">Hydrolase</keyword>
<dbReference type="GO" id="GO:0016887">
    <property type="term" value="F:ATP hydrolysis activity"/>
    <property type="evidence" value="ECO:0007669"/>
    <property type="project" value="InterPro"/>
</dbReference>
<gene>
    <name evidence="3" type="ORF">FN846DRAFT_310609</name>
</gene>
<evidence type="ECO:0000313" key="3">
    <source>
        <dbReference type="EMBL" id="KAA8912484.1"/>
    </source>
</evidence>
<dbReference type="GO" id="GO:1990275">
    <property type="term" value="F:preribosome binding"/>
    <property type="evidence" value="ECO:0007669"/>
    <property type="project" value="TreeGrafter"/>
</dbReference>
<sequence length="510" mass="57909">MRTSTASPTALQGFLPFPPHSHTDAYTSYTTHSSGQRVDTDIFISTTLRKEHPKHTLTILPLSYGACRLLAFANAGHAVAVPSPDTPTNSWHLSDRHGDIEKLQWFGRYSYVYSGVEYILYTVSWFLEMSSQIQEMQYLLSPAGTPASEVEKLVKEASIFYQDPDKPGLWVFDFEWKKSEELYAEVMKAEWKDVVLDPALRKRIVGDVEGFYRNKEVYKEYGIPWKRGIIFYGPPGNGKTITIKALMHSVSSFSPPTTLLYVRSLRNFYGDEHSISEIFAKARNLSPSLLVFEDLDTLITEQSRSYFLNELDGIQNNDGVCIIASTNHVEKLDPGIAKRPSRFDRKYLFPLPGARERVEYCQYWREKLNALNTEIEFPDKLCKAIADITHGFSFAYMKEAFVSTLVVLAGGTDDDEGETQLPVVRDVFNKYRLWRIIKLQIRNLREEMGESENARVDQDGMERGGDTAHGTTTRQRDRVAEADGEDGDGGDDMFALGGLLQQFKEAMEQS</sequence>
<dbReference type="InterPro" id="IPR027417">
    <property type="entry name" value="P-loop_NTPase"/>
</dbReference>
<accession>A0A5J5F6D3</accession>
<dbReference type="PANTHER" id="PTHR23077:SF132">
    <property type="entry name" value="ATP-DEPENDENT ZN PROTEASE"/>
    <property type="match status" value="1"/>
</dbReference>
<evidence type="ECO:0000313" key="4">
    <source>
        <dbReference type="Proteomes" id="UP000326924"/>
    </source>
</evidence>
<dbReference type="Pfam" id="PF00004">
    <property type="entry name" value="AAA"/>
    <property type="match status" value="1"/>
</dbReference>
<dbReference type="PANTHER" id="PTHR23077">
    <property type="entry name" value="AAA-FAMILY ATPASE"/>
    <property type="match status" value="1"/>
</dbReference>
<dbReference type="OrthoDB" id="2115716at2759"/>
<keyword evidence="4" id="KW-1185">Reference proteome</keyword>
<name>A0A5J5F6D3_9PEZI</name>
<dbReference type="Proteomes" id="UP000326924">
    <property type="component" value="Unassembled WGS sequence"/>
</dbReference>
<comment type="caution">
    <text evidence="3">The sequence shown here is derived from an EMBL/GenBank/DDBJ whole genome shotgun (WGS) entry which is preliminary data.</text>
</comment>
<dbReference type="Gene3D" id="3.40.50.300">
    <property type="entry name" value="P-loop containing nucleotide triphosphate hydrolases"/>
    <property type="match status" value="1"/>
</dbReference>
<dbReference type="GO" id="GO:0042254">
    <property type="term" value="P:ribosome biogenesis"/>
    <property type="evidence" value="ECO:0007669"/>
    <property type="project" value="TreeGrafter"/>
</dbReference>
<organism evidence="3 4">
    <name type="scientific">Sphaerosporella brunnea</name>
    <dbReference type="NCBI Taxonomy" id="1250544"/>
    <lineage>
        <taxon>Eukaryota</taxon>
        <taxon>Fungi</taxon>
        <taxon>Dikarya</taxon>
        <taxon>Ascomycota</taxon>
        <taxon>Pezizomycotina</taxon>
        <taxon>Pezizomycetes</taxon>
        <taxon>Pezizales</taxon>
        <taxon>Pyronemataceae</taxon>
        <taxon>Sphaerosporella</taxon>
    </lineage>
</organism>
<dbReference type="InterPro" id="IPR003959">
    <property type="entry name" value="ATPase_AAA_core"/>
</dbReference>
<proteinExistence type="predicted"/>
<dbReference type="InParanoid" id="A0A5J5F6D3"/>
<feature type="region of interest" description="Disordered" evidence="1">
    <location>
        <begin position="449"/>
        <end position="493"/>
    </location>
</feature>
<dbReference type="GO" id="GO:0005524">
    <property type="term" value="F:ATP binding"/>
    <property type="evidence" value="ECO:0007669"/>
    <property type="project" value="InterPro"/>
</dbReference>
<evidence type="ECO:0000256" key="1">
    <source>
        <dbReference type="SAM" id="MobiDB-lite"/>
    </source>
</evidence>
<dbReference type="SMART" id="SM00382">
    <property type="entry name" value="AAA"/>
    <property type="match status" value="1"/>
</dbReference>
<dbReference type="InterPro" id="IPR003593">
    <property type="entry name" value="AAA+_ATPase"/>
</dbReference>
<dbReference type="EMBL" id="VXIS01000024">
    <property type="protein sequence ID" value="KAA8912484.1"/>
    <property type="molecule type" value="Genomic_DNA"/>
</dbReference>